<evidence type="ECO:0000256" key="1">
    <source>
        <dbReference type="ARBA" id="ARBA00022729"/>
    </source>
</evidence>
<name>A0ABS6IC08_9HYPH</name>
<protein>
    <submittedName>
        <fullName evidence="5">ABC transporter substrate-binding protein</fullName>
    </submittedName>
</protein>
<keyword evidence="2" id="KW-0813">Transport</keyword>
<keyword evidence="6" id="KW-1185">Reference proteome</keyword>
<evidence type="ECO:0000256" key="3">
    <source>
        <dbReference type="SAM" id="SignalP"/>
    </source>
</evidence>
<keyword evidence="1 3" id="KW-0732">Signal</keyword>
<comment type="caution">
    <text evidence="5">The sequence shown here is derived from an EMBL/GenBank/DDBJ whole genome shotgun (WGS) entry which is preliminary data.</text>
</comment>
<dbReference type="InterPro" id="IPR028081">
    <property type="entry name" value="Leu-bd"/>
</dbReference>
<reference evidence="5 6" key="1">
    <citation type="submission" date="2021-06" db="EMBL/GenBank/DDBJ databases">
        <authorList>
            <person name="Lee D.H."/>
        </authorList>
    </citation>
    <scope>NUCLEOTIDE SEQUENCE [LARGE SCALE GENOMIC DNA]</scope>
    <source>
        <strain evidence="5 6">MMS21-HV4-11</strain>
    </source>
</reference>
<evidence type="ECO:0000313" key="6">
    <source>
        <dbReference type="Proteomes" id="UP000727907"/>
    </source>
</evidence>
<feature type="domain" description="Leucine-binding protein" evidence="4">
    <location>
        <begin position="35"/>
        <end position="371"/>
    </location>
</feature>
<dbReference type="PANTHER" id="PTHR30483">
    <property type="entry name" value="LEUCINE-SPECIFIC-BINDING PROTEIN"/>
    <property type="match status" value="1"/>
</dbReference>
<dbReference type="Proteomes" id="UP000727907">
    <property type="component" value="Unassembled WGS sequence"/>
</dbReference>
<proteinExistence type="predicted"/>
<dbReference type="RefSeq" id="WP_216955686.1">
    <property type="nucleotide sequence ID" value="NZ_JAHOPB010000001.1"/>
</dbReference>
<evidence type="ECO:0000259" key="4">
    <source>
        <dbReference type="Pfam" id="PF13458"/>
    </source>
</evidence>
<sequence length="408" mass="43428">MKFKTSIRRAGAAAAVAGLAVVGLAAYAQAQAPQPLKIGVMEGFSGVYGDLTQGEVEAIQMAIDDFGGKVLGRPIEILQADHQTKPDVGAAIARKWYDVDGVKMITGIGTSSVALAVRKIAQEKGMIDINTGAASADLTGPACSPTGAHWVYDTYSLAKVTGGAVVKDGGDSWYFLTADYAFGHALERDVTAVVTAAGGKVLGGVRHPLSTQDFSSFLLQAQASKAKVIGLANAGQDTINSIKQAGEFGITKSGQRLAGLLVFSTDVAALTLPVAQGLVLTEAFYWDLNDETRAWTKRFRAKKDKIPSMLTVGVYSSTLHYLKAVQAAGTDDPKAVMAKMREIPVNDVMTKNGKLREDGRLERDMYLFQVKSPAESKSKDDIYKLIATVPGNEAFRPMKDGKCPFVKN</sequence>
<dbReference type="InterPro" id="IPR051010">
    <property type="entry name" value="BCAA_transport"/>
</dbReference>
<evidence type="ECO:0000313" key="5">
    <source>
        <dbReference type="EMBL" id="MBU8872142.1"/>
    </source>
</evidence>
<evidence type="ECO:0000256" key="2">
    <source>
        <dbReference type="ARBA" id="ARBA00022970"/>
    </source>
</evidence>
<feature type="chain" id="PRO_5046035062" evidence="3">
    <location>
        <begin position="31"/>
        <end position="408"/>
    </location>
</feature>
<keyword evidence="2" id="KW-0029">Amino-acid transport</keyword>
<dbReference type="Pfam" id="PF13458">
    <property type="entry name" value="Peripla_BP_6"/>
    <property type="match status" value="1"/>
</dbReference>
<organism evidence="5 6">
    <name type="scientific">Reyranella humidisoli</name>
    <dbReference type="NCBI Taxonomy" id="2849149"/>
    <lineage>
        <taxon>Bacteria</taxon>
        <taxon>Pseudomonadati</taxon>
        <taxon>Pseudomonadota</taxon>
        <taxon>Alphaproteobacteria</taxon>
        <taxon>Hyphomicrobiales</taxon>
        <taxon>Reyranellaceae</taxon>
        <taxon>Reyranella</taxon>
    </lineage>
</organism>
<dbReference type="EMBL" id="JAHOPB010000001">
    <property type="protein sequence ID" value="MBU8872142.1"/>
    <property type="molecule type" value="Genomic_DNA"/>
</dbReference>
<accession>A0ABS6IC08</accession>
<dbReference type="CDD" id="cd06327">
    <property type="entry name" value="PBP1_SBP-like"/>
    <property type="match status" value="1"/>
</dbReference>
<dbReference type="PANTHER" id="PTHR30483:SF6">
    <property type="entry name" value="PERIPLASMIC BINDING PROTEIN OF ABC TRANSPORTER FOR NATURAL AMINO ACIDS"/>
    <property type="match status" value="1"/>
</dbReference>
<gene>
    <name evidence="5" type="ORF">KQ910_00130</name>
</gene>
<feature type="signal peptide" evidence="3">
    <location>
        <begin position="1"/>
        <end position="30"/>
    </location>
</feature>